<feature type="domain" description="Gcp-like" evidence="1">
    <location>
        <begin position="34"/>
        <end position="155"/>
    </location>
</feature>
<dbReference type="Gene3D" id="3.30.420.40">
    <property type="match status" value="1"/>
</dbReference>
<dbReference type="HOGENOM" id="CLU_064886_0_0_0"/>
<dbReference type="AlphaFoldDB" id="G7V9Y2"/>
<dbReference type="eggNOG" id="COG1214">
    <property type="taxonomic scope" value="Bacteria"/>
</dbReference>
<dbReference type="Proteomes" id="UP000005868">
    <property type="component" value="Chromosome"/>
</dbReference>
<dbReference type="GO" id="GO:0002949">
    <property type="term" value="P:tRNA threonylcarbamoyladenosine modification"/>
    <property type="evidence" value="ECO:0007669"/>
    <property type="project" value="InterPro"/>
</dbReference>
<sequence length="223" mass="23926">MSLLVGLDCSTRWTALGVLEDGGPLGEVNVLLGRKQSSELPLLLDTLLGFWGKDVSAINYIAVTVGPGYFTGLKVGLSYAKSLAFALGAKIIPVSTLSVLAYPYLKDGVKVTSVLKAKSDLVYLGSYTRCGKNTFAIHEPRCVKIEDIDDLLWNELNPDVVIMEDLPNLRIASPSSKKGVMIVKNEGVSGLDVARLGLERVDDAAAPSNIHPQYLRDPDIGPA</sequence>
<reference evidence="3" key="1">
    <citation type="submission" date="2011-10" db="EMBL/GenBank/DDBJ databases">
        <title>The complete genome of chromosome of Thermovirga lienii DSM 17291.</title>
        <authorList>
            <consortium name="US DOE Joint Genome Institute (JGI-PGF)"/>
            <person name="Lucas S."/>
            <person name="Copeland A."/>
            <person name="Lapidus A."/>
            <person name="Glavina del Rio T."/>
            <person name="Dalin E."/>
            <person name="Tice H."/>
            <person name="Bruce D."/>
            <person name="Goodwin L."/>
            <person name="Pitluck S."/>
            <person name="Peters L."/>
            <person name="Mikhailova N."/>
            <person name="Saunders E."/>
            <person name="Kyrpides N."/>
            <person name="Mavromatis K."/>
            <person name="Ivanova N."/>
            <person name="Last F.I."/>
            <person name="Brettin T."/>
            <person name="Detter J.C."/>
            <person name="Han C."/>
            <person name="Larimer F."/>
            <person name="Land M."/>
            <person name="Hauser L."/>
            <person name="Markowitz V."/>
            <person name="Cheng J.-F."/>
            <person name="Hugenholtz P."/>
            <person name="Woyke T."/>
            <person name="Wu D."/>
            <person name="Spring S."/>
            <person name="Schroeder M."/>
            <person name="Brambilla E.-M."/>
            <person name="Klenk H.-P."/>
            <person name="Eisen J.A."/>
        </authorList>
    </citation>
    <scope>NUCLEOTIDE SEQUENCE [LARGE SCALE GENOMIC DNA]</scope>
    <source>
        <strain evidence="3">ATCC BAA-1197 / DSM 17291 / Cas60314</strain>
    </source>
</reference>
<name>G7V9Y2_THELD</name>
<dbReference type="InterPro" id="IPR000905">
    <property type="entry name" value="Gcp-like_dom"/>
</dbReference>
<gene>
    <name evidence="2" type="ordered locus">Tlie_0949</name>
</gene>
<keyword evidence="3" id="KW-1185">Reference proteome</keyword>
<dbReference type="InterPro" id="IPR022496">
    <property type="entry name" value="T6A_TsaB"/>
</dbReference>
<evidence type="ECO:0000259" key="1">
    <source>
        <dbReference type="Pfam" id="PF00814"/>
    </source>
</evidence>
<dbReference type="EMBL" id="CP003096">
    <property type="protein sequence ID" value="AER66682.1"/>
    <property type="molecule type" value="Genomic_DNA"/>
</dbReference>
<dbReference type="GO" id="GO:0008233">
    <property type="term" value="F:peptidase activity"/>
    <property type="evidence" value="ECO:0007669"/>
    <property type="project" value="UniProtKB-KW"/>
</dbReference>
<dbReference type="InterPro" id="IPR043129">
    <property type="entry name" value="ATPase_NBD"/>
</dbReference>
<dbReference type="STRING" id="580340.Tlie_0949"/>
<accession>G7V9Y2</accession>
<dbReference type="NCBIfam" id="TIGR03725">
    <property type="entry name" value="T6A_YeaZ"/>
    <property type="match status" value="1"/>
</dbReference>
<evidence type="ECO:0000313" key="3">
    <source>
        <dbReference type="Proteomes" id="UP000005868"/>
    </source>
</evidence>
<keyword evidence="2" id="KW-0645">Protease</keyword>
<dbReference type="SUPFAM" id="SSF53067">
    <property type="entry name" value="Actin-like ATPase domain"/>
    <property type="match status" value="1"/>
</dbReference>
<dbReference type="Pfam" id="PF00814">
    <property type="entry name" value="TsaD"/>
    <property type="match status" value="1"/>
</dbReference>
<protein>
    <submittedName>
        <fullName evidence="2">Peptidase M22 glycoprotease</fullName>
    </submittedName>
</protein>
<dbReference type="KEGG" id="tli:Tlie_0949"/>
<organism evidence="2 3">
    <name type="scientific">Thermovirga lienii (strain ATCC BAA-1197 / DSM 17291 / Cas60314)</name>
    <dbReference type="NCBI Taxonomy" id="580340"/>
    <lineage>
        <taxon>Bacteria</taxon>
        <taxon>Thermotogati</taxon>
        <taxon>Synergistota</taxon>
        <taxon>Synergistia</taxon>
        <taxon>Synergistales</taxon>
        <taxon>Thermovirgaceae</taxon>
        <taxon>Thermovirga</taxon>
    </lineage>
</organism>
<keyword evidence="2" id="KW-0378">Hydrolase</keyword>
<reference evidence="2 3" key="2">
    <citation type="journal article" date="2012" name="Stand. Genomic Sci.">
        <title>Genome sequence of the moderately thermophilic, amino-acid-degrading and sulfur-reducing bacterium Thermovirga lienii type strain (Cas60314(T)).</title>
        <authorList>
            <person name="Goker M."/>
            <person name="Saunders E."/>
            <person name="Lapidus A."/>
            <person name="Nolan M."/>
            <person name="Lucas S."/>
            <person name="Hammon N."/>
            <person name="Deshpande S."/>
            <person name="Cheng J.F."/>
            <person name="Han C."/>
            <person name="Tapia R."/>
            <person name="Goodwin L.A."/>
            <person name="Pitluck S."/>
            <person name="Liolios K."/>
            <person name="Mavromatis K."/>
            <person name="Pagani I."/>
            <person name="Ivanova N."/>
            <person name="Mikhailova N."/>
            <person name="Pati A."/>
            <person name="Chen A."/>
            <person name="Palaniappan K."/>
            <person name="Land M."/>
            <person name="Chang Y.J."/>
            <person name="Jeffries C.D."/>
            <person name="Brambilla E.M."/>
            <person name="Rohde M."/>
            <person name="Spring S."/>
            <person name="Detter J.C."/>
            <person name="Woyke T."/>
            <person name="Bristow J."/>
            <person name="Eisen J.A."/>
            <person name="Markowitz V."/>
            <person name="Hugenholtz P."/>
            <person name="Kyrpides N.C."/>
            <person name="Klenk H.P."/>
        </authorList>
    </citation>
    <scope>NUCLEOTIDE SEQUENCE [LARGE SCALE GENOMIC DNA]</scope>
    <source>
        <strain evidence="3">ATCC BAA-1197 / DSM 17291 / Cas60314</strain>
    </source>
</reference>
<dbReference type="OrthoDB" id="9784166at2"/>
<dbReference type="Gene3D" id="3.30.420.200">
    <property type="match status" value="1"/>
</dbReference>
<dbReference type="GO" id="GO:0006508">
    <property type="term" value="P:proteolysis"/>
    <property type="evidence" value="ECO:0007669"/>
    <property type="project" value="UniProtKB-KW"/>
</dbReference>
<evidence type="ECO:0000313" key="2">
    <source>
        <dbReference type="EMBL" id="AER66682.1"/>
    </source>
</evidence>
<proteinExistence type="predicted"/>